<proteinExistence type="inferred from homology"/>
<evidence type="ECO:0000259" key="5">
    <source>
        <dbReference type="Pfam" id="PF04542"/>
    </source>
</evidence>
<dbReference type="InterPro" id="IPR036388">
    <property type="entry name" value="WH-like_DNA-bd_sf"/>
</dbReference>
<dbReference type="SUPFAM" id="SSF88946">
    <property type="entry name" value="Sigma2 domain of RNA polymerase sigma factors"/>
    <property type="match status" value="1"/>
</dbReference>
<keyword evidence="8" id="KW-1185">Reference proteome</keyword>
<dbReference type="Proteomes" id="UP001157733">
    <property type="component" value="Chromosome"/>
</dbReference>
<evidence type="ECO:0000313" key="7">
    <source>
        <dbReference type="EMBL" id="CAI2718819.1"/>
    </source>
</evidence>
<accession>A0ABM9HFK7</accession>
<keyword evidence="3" id="KW-0731">Sigma factor</keyword>
<dbReference type="PANTHER" id="PTHR43133:SF63">
    <property type="entry name" value="RNA POLYMERASE SIGMA FACTOR FECI-RELATED"/>
    <property type="match status" value="1"/>
</dbReference>
<evidence type="ECO:0000256" key="3">
    <source>
        <dbReference type="ARBA" id="ARBA00023082"/>
    </source>
</evidence>
<sequence>MHGGIHRGEGKQFMNARLEELFLAHQKELKRFLNAKVRCADTADDLIQETFLRVAQIPSSVTIENARSYLYRTASNLAIDHFRTERRRQTHPTETESLWNIPDTTAPVEHSIEGRKKLAVLKEALDELPLLTQKIFHLHRMEGRTYADVARLLKVSESTVQKHLAKALYHAMQALKSL</sequence>
<feature type="domain" description="RNA polymerase sigma-70 region 2" evidence="5">
    <location>
        <begin position="21"/>
        <end position="88"/>
    </location>
</feature>
<dbReference type="PANTHER" id="PTHR43133">
    <property type="entry name" value="RNA POLYMERASE ECF-TYPE SIGMA FACTO"/>
    <property type="match status" value="1"/>
</dbReference>
<protein>
    <submittedName>
        <fullName evidence="7">Sigma factor, ECF subfamily</fullName>
    </submittedName>
</protein>
<evidence type="ECO:0000256" key="2">
    <source>
        <dbReference type="ARBA" id="ARBA00023015"/>
    </source>
</evidence>
<comment type="similarity">
    <text evidence="1">Belongs to the sigma-70 factor family. ECF subfamily.</text>
</comment>
<dbReference type="InterPro" id="IPR013325">
    <property type="entry name" value="RNA_pol_sigma_r2"/>
</dbReference>
<dbReference type="EMBL" id="OX336137">
    <property type="protein sequence ID" value="CAI2718819.1"/>
    <property type="molecule type" value="Genomic_DNA"/>
</dbReference>
<dbReference type="InterPro" id="IPR039425">
    <property type="entry name" value="RNA_pol_sigma-70-like"/>
</dbReference>
<dbReference type="Gene3D" id="1.10.10.10">
    <property type="entry name" value="Winged helix-like DNA-binding domain superfamily/Winged helix DNA-binding domain"/>
    <property type="match status" value="1"/>
</dbReference>
<dbReference type="InterPro" id="IPR013324">
    <property type="entry name" value="RNA_pol_sigma_r3/r4-like"/>
</dbReference>
<dbReference type="NCBIfam" id="TIGR02937">
    <property type="entry name" value="sigma70-ECF"/>
    <property type="match status" value="1"/>
</dbReference>
<dbReference type="InterPro" id="IPR013249">
    <property type="entry name" value="RNA_pol_sigma70_r4_t2"/>
</dbReference>
<keyword evidence="2" id="KW-0805">Transcription regulation</keyword>
<dbReference type="Pfam" id="PF08281">
    <property type="entry name" value="Sigma70_r4_2"/>
    <property type="match status" value="1"/>
</dbReference>
<dbReference type="Pfam" id="PF04542">
    <property type="entry name" value="Sigma70_r2"/>
    <property type="match status" value="1"/>
</dbReference>
<keyword evidence="4" id="KW-0804">Transcription</keyword>
<evidence type="ECO:0000313" key="8">
    <source>
        <dbReference type="Proteomes" id="UP001157733"/>
    </source>
</evidence>
<evidence type="ECO:0000259" key="6">
    <source>
        <dbReference type="Pfam" id="PF08281"/>
    </source>
</evidence>
<reference evidence="7 8" key="1">
    <citation type="submission" date="2022-09" db="EMBL/GenBank/DDBJ databases">
        <authorList>
            <person name="Kop L."/>
        </authorList>
    </citation>
    <scope>NUCLEOTIDE SEQUENCE [LARGE SCALE GENOMIC DNA]</scope>
    <source>
        <strain evidence="7 8">347</strain>
    </source>
</reference>
<evidence type="ECO:0000256" key="4">
    <source>
        <dbReference type="ARBA" id="ARBA00023163"/>
    </source>
</evidence>
<dbReference type="SUPFAM" id="SSF88659">
    <property type="entry name" value="Sigma3 and sigma4 domains of RNA polymerase sigma factors"/>
    <property type="match status" value="1"/>
</dbReference>
<dbReference type="InterPro" id="IPR014284">
    <property type="entry name" value="RNA_pol_sigma-70_dom"/>
</dbReference>
<evidence type="ECO:0000256" key="1">
    <source>
        <dbReference type="ARBA" id="ARBA00010641"/>
    </source>
</evidence>
<feature type="domain" description="RNA polymerase sigma factor 70 region 4 type 2" evidence="6">
    <location>
        <begin position="121"/>
        <end position="169"/>
    </location>
</feature>
<dbReference type="InterPro" id="IPR007627">
    <property type="entry name" value="RNA_pol_sigma70_r2"/>
</dbReference>
<dbReference type="Gene3D" id="1.10.1740.10">
    <property type="match status" value="1"/>
</dbReference>
<organism evidence="7 8">
    <name type="scientific">Nitrospina watsonii</name>
    <dbReference type="NCBI Taxonomy" id="1323948"/>
    <lineage>
        <taxon>Bacteria</taxon>
        <taxon>Pseudomonadati</taxon>
        <taxon>Nitrospinota/Tectimicrobiota group</taxon>
        <taxon>Nitrospinota</taxon>
        <taxon>Nitrospinia</taxon>
        <taxon>Nitrospinales</taxon>
        <taxon>Nitrospinaceae</taxon>
        <taxon>Nitrospina</taxon>
    </lineage>
</organism>
<gene>
    <name evidence="7" type="ORF">NSPWAT_1963</name>
</gene>
<name>A0ABM9HFK7_9BACT</name>